<accession>A0A0P7UW78</accession>
<keyword evidence="7 13" id="KW-0303">Gap junction</keyword>
<feature type="compositionally biased region" description="Basic and acidic residues" evidence="15">
    <location>
        <begin position="385"/>
        <end position="397"/>
    </location>
</feature>
<sequence length="588" mass="65481">MLSVNLLGLQEDFREQEHWESDSRLSQSCCIMGNITSRNGHQATGSYLDLFHTPPTSPILPDLPRMPLSPSSDPAQNDGTTAGLARRPGIPEDSAEEGKSSQGSAVKWAVASPEGSPRPSETGNNMDSGWALGFSSSRSTPPNLVSCNIYSDRTFSSLGLPPALKSPSEQSSQGWDSGLEGTVNLPGDTYNAGVEEELPQSALSLLQHYRGSLRGNLGLEGTASVTDVLKQLLQEREDLLQEVQTLKSTLERERGEWLQFQSDLQVAVMVADRLRLEAEEELGTLRDTQRDTDQRLSTAQCRHDEVAKELEALRNTHVETCQKLSALMLSYQQVEGELDSLRKREKVVMGWERGSVGTQGGHRAEGGCERDRVTGEGRVQALDNAHNEERPEPEGKGAKVGLLQSANEEKKEEEWHSKRDPRRIVMMSERSWQRILLFEWKLSDCCSGCTQQGPRLNPKEKAGSELETPQDGFSMLLRRHGGSRRNSLLRWCQSRTQGYANIDITNFSSSWVDGLAFCAVYHTYLPSHIPYCSLNPDDKEENLKLAFDTGESVGIPATLTVEEMLRNIGPDWQRVLGYVESMYRHFEM</sequence>
<dbReference type="Gene3D" id="1.10.418.10">
    <property type="entry name" value="Calponin-like domain"/>
    <property type="match status" value="1"/>
</dbReference>
<evidence type="ECO:0000256" key="5">
    <source>
        <dbReference type="ARBA" id="ARBA00022490"/>
    </source>
</evidence>
<comment type="similarity">
    <text evidence="2 13">Belongs to the cytospin-A family.</text>
</comment>
<feature type="coiled-coil region" evidence="14">
    <location>
        <begin position="229"/>
        <end position="344"/>
    </location>
</feature>
<evidence type="ECO:0000256" key="14">
    <source>
        <dbReference type="SAM" id="Coils"/>
    </source>
</evidence>
<keyword evidence="8 13" id="KW-0965">Cell junction</keyword>
<dbReference type="InterPro" id="IPR050540">
    <property type="entry name" value="F-actin_Monoox_Mical"/>
</dbReference>
<reference evidence="17 18" key="1">
    <citation type="submission" date="2015-08" db="EMBL/GenBank/DDBJ databases">
        <title>The genome of the Asian arowana (Scleropages formosus).</title>
        <authorList>
            <person name="Tan M.H."/>
            <person name="Gan H.M."/>
            <person name="Croft L.J."/>
            <person name="Austin C.M."/>
        </authorList>
    </citation>
    <scope>NUCLEOTIDE SEQUENCE [LARGE SCALE GENOMIC DNA]</scope>
    <source>
        <strain evidence="17">Aro1</strain>
    </source>
</reference>
<evidence type="ECO:0000256" key="15">
    <source>
        <dbReference type="SAM" id="MobiDB-lite"/>
    </source>
</evidence>
<dbReference type="PROSITE" id="PS50021">
    <property type="entry name" value="CH"/>
    <property type="match status" value="1"/>
</dbReference>
<evidence type="ECO:0000313" key="18">
    <source>
        <dbReference type="Proteomes" id="UP000034805"/>
    </source>
</evidence>
<keyword evidence="5 13" id="KW-0963">Cytoplasm</keyword>
<proteinExistence type="inferred from homology"/>
<evidence type="ECO:0000256" key="4">
    <source>
        <dbReference type="ARBA" id="ARBA00015657"/>
    </source>
</evidence>
<feature type="compositionally biased region" description="Basic and acidic residues" evidence="15">
    <location>
        <begin position="407"/>
        <end position="418"/>
    </location>
</feature>
<dbReference type="AlphaFoldDB" id="A0A0P7UW78"/>
<dbReference type="InterPro" id="IPR001715">
    <property type="entry name" value="CH_dom"/>
</dbReference>
<evidence type="ECO:0000259" key="16">
    <source>
        <dbReference type="PROSITE" id="PS50021"/>
    </source>
</evidence>
<keyword evidence="10 13" id="KW-0206">Cytoskeleton</keyword>
<evidence type="ECO:0000256" key="10">
    <source>
        <dbReference type="ARBA" id="ARBA00023212"/>
    </source>
</evidence>
<feature type="region of interest" description="Disordered" evidence="15">
    <location>
        <begin position="46"/>
        <end position="129"/>
    </location>
</feature>
<dbReference type="FunFam" id="1.10.418.10:FF:000020">
    <property type="entry name" value="Cytospin-A isoform 1"/>
    <property type="match status" value="1"/>
</dbReference>
<feature type="region of interest" description="Disordered" evidence="15">
    <location>
        <begin position="383"/>
        <end position="418"/>
    </location>
</feature>
<evidence type="ECO:0000256" key="8">
    <source>
        <dbReference type="ARBA" id="ARBA00022949"/>
    </source>
</evidence>
<dbReference type="Pfam" id="PF00307">
    <property type="entry name" value="CH"/>
    <property type="match status" value="1"/>
</dbReference>
<dbReference type="EMBL" id="JARO02002219">
    <property type="protein sequence ID" value="KPP73244.1"/>
    <property type="molecule type" value="Genomic_DNA"/>
</dbReference>
<evidence type="ECO:0000256" key="7">
    <source>
        <dbReference type="ARBA" id="ARBA00022868"/>
    </source>
</evidence>
<feature type="compositionally biased region" description="Polar residues" evidence="15">
    <location>
        <begin position="69"/>
        <end position="80"/>
    </location>
</feature>
<dbReference type="InterPro" id="IPR036872">
    <property type="entry name" value="CH_dom_sf"/>
</dbReference>
<comment type="function">
    <text evidence="12 13">Involved in cytokinesis and spindle organization. May play a role in actin cytoskeleton organization and microtubule stabilization and hence required for proper cell adhesion and migration.</text>
</comment>
<comment type="subunit">
    <text evidence="3 13">May interact with both microtubules and actin cytoskeleton.</text>
</comment>
<evidence type="ECO:0000256" key="11">
    <source>
        <dbReference type="ARBA" id="ARBA00023306"/>
    </source>
</evidence>
<feature type="domain" description="Calponin-homology (CH)" evidence="16">
    <location>
        <begin position="482"/>
        <end position="587"/>
    </location>
</feature>
<dbReference type="GO" id="GO:0051301">
    <property type="term" value="P:cell division"/>
    <property type="evidence" value="ECO:0007669"/>
    <property type="project" value="UniProtKB-UniRule"/>
</dbReference>
<name>A0A0P7UW78_SCLFO</name>
<evidence type="ECO:0000313" key="17">
    <source>
        <dbReference type="EMBL" id="KPP73244.1"/>
    </source>
</evidence>
<keyword evidence="6 13" id="KW-0132">Cell division</keyword>
<dbReference type="PANTHER" id="PTHR23167">
    <property type="entry name" value="CALPONIN HOMOLOGY DOMAIN-CONTAINING PROTEIN DDB_G0272472-RELATED"/>
    <property type="match status" value="1"/>
</dbReference>
<dbReference type="Proteomes" id="UP000034805">
    <property type="component" value="Unassembled WGS sequence"/>
</dbReference>
<dbReference type="GO" id="GO:0005737">
    <property type="term" value="C:cytoplasm"/>
    <property type="evidence" value="ECO:0007669"/>
    <property type="project" value="UniProtKB-UniRule"/>
</dbReference>
<protein>
    <recommendedName>
        <fullName evidence="4 13">Cytospin-A</fullName>
    </recommendedName>
</protein>
<evidence type="ECO:0000256" key="13">
    <source>
        <dbReference type="RuleBase" id="RU367063"/>
    </source>
</evidence>
<keyword evidence="9 14" id="KW-0175">Coiled coil</keyword>
<evidence type="ECO:0000256" key="2">
    <source>
        <dbReference type="ARBA" id="ARBA00009452"/>
    </source>
</evidence>
<gene>
    <name evidence="17" type="ORF">Z043_107687</name>
</gene>
<evidence type="ECO:0000256" key="3">
    <source>
        <dbReference type="ARBA" id="ARBA00011235"/>
    </source>
</evidence>
<evidence type="ECO:0000256" key="6">
    <source>
        <dbReference type="ARBA" id="ARBA00022618"/>
    </source>
</evidence>
<evidence type="ECO:0000256" key="9">
    <source>
        <dbReference type="ARBA" id="ARBA00023054"/>
    </source>
</evidence>
<organism evidence="17 18">
    <name type="scientific">Scleropages formosus</name>
    <name type="common">Asian bonytongue</name>
    <name type="synonym">Osteoglossum formosum</name>
    <dbReference type="NCBI Taxonomy" id="113540"/>
    <lineage>
        <taxon>Eukaryota</taxon>
        <taxon>Metazoa</taxon>
        <taxon>Chordata</taxon>
        <taxon>Craniata</taxon>
        <taxon>Vertebrata</taxon>
        <taxon>Euteleostomi</taxon>
        <taxon>Actinopterygii</taxon>
        <taxon>Neopterygii</taxon>
        <taxon>Teleostei</taxon>
        <taxon>Osteoglossocephala</taxon>
        <taxon>Osteoglossomorpha</taxon>
        <taxon>Osteoglossiformes</taxon>
        <taxon>Osteoglossidae</taxon>
        <taxon>Scleropages</taxon>
    </lineage>
</organism>
<dbReference type="GO" id="GO:0005921">
    <property type="term" value="C:gap junction"/>
    <property type="evidence" value="ECO:0007669"/>
    <property type="project" value="UniProtKB-SubCell"/>
</dbReference>
<evidence type="ECO:0000256" key="1">
    <source>
        <dbReference type="ARBA" id="ARBA00004186"/>
    </source>
</evidence>
<evidence type="ECO:0000256" key="12">
    <source>
        <dbReference type="ARBA" id="ARBA00025131"/>
    </source>
</evidence>
<comment type="subcellular location">
    <subcellularLocation>
        <location evidence="1 13">Cytoplasm</location>
        <location evidence="1 13">Cytoskeleton</location>
        <location evidence="1 13">Spindle</location>
    </subcellularLocation>
    <subcellularLocation>
        <location evidence="13">Cytoplasm</location>
        <location evidence="13">Cytoskeleton</location>
    </subcellularLocation>
    <subcellularLocation>
        <location evidence="13">Cell junction</location>
        <location evidence="13">Gap junction</location>
    </subcellularLocation>
</comment>
<keyword evidence="11 13" id="KW-0131">Cell cycle</keyword>
<dbReference type="SMART" id="SM00033">
    <property type="entry name" value="CH"/>
    <property type="match status" value="1"/>
</dbReference>
<dbReference type="SUPFAM" id="SSF47576">
    <property type="entry name" value="Calponin-homology domain, CH-domain"/>
    <property type="match status" value="1"/>
</dbReference>
<dbReference type="GO" id="GO:0005819">
    <property type="term" value="C:spindle"/>
    <property type="evidence" value="ECO:0007669"/>
    <property type="project" value="UniProtKB-SubCell"/>
</dbReference>
<feature type="region of interest" description="Disordered" evidence="15">
    <location>
        <begin position="161"/>
        <end position="181"/>
    </location>
</feature>
<comment type="caution">
    <text evidence="17">The sequence shown here is derived from an EMBL/GenBank/DDBJ whole genome shotgun (WGS) entry which is preliminary data.</text>
</comment>
<dbReference type="PANTHER" id="PTHR23167:SF18">
    <property type="entry name" value="CYTOSPIN-A"/>
    <property type="match status" value="1"/>
</dbReference>